<name>A0A318LXZ6_9PSEU</name>
<dbReference type="AlphaFoldDB" id="A0A318LXZ6"/>
<feature type="transmembrane region" description="Helical" evidence="1">
    <location>
        <begin position="693"/>
        <end position="714"/>
    </location>
</feature>
<feature type="transmembrane region" description="Helical" evidence="1">
    <location>
        <begin position="367"/>
        <end position="386"/>
    </location>
</feature>
<feature type="transmembrane region" description="Helical" evidence="1">
    <location>
        <begin position="288"/>
        <end position="307"/>
    </location>
</feature>
<feature type="transmembrane region" description="Helical" evidence="1">
    <location>
        <begin position="487"/>
        <end position="507"/>
    </location>
</feature>
<dbReference type="EMBL" id="MASU01000006">
    <property type="protein sequence ID" value="PXY33990.1"/>
    <property type="molecule type" value="Genomic_DNA"/>
</dbReference>
<feature type="transmembrane region" description="Helical" evidence="1">
    <location>
        <begin position="19"/>
        <end position="40"/>
    </location>
</feature>
<keyword evidence="1" id="KW-0472">Membrane</keyword>
<feature type="transmembrane region" description="Helical" evidence="1">
    <location>
        <begin position="600"/>
        <end position="621"/>
    </location>
</feature>
<feature type="transmembrane region" description="Helical" evidence="1">
    <location>
        <begin position="528"/>
        <end position="546"/>
    </location>
</feature>
<dbReference type="InterPro" id="IPR036444">
    <property type="entry name" value="PLipase_A2_dom_sf"/>
</dbReference>
<evidence type="ECO:0000313" key="3">
    <source>
        <dbReference type="Proteomes" id="UP000247892"/>
    </source>
</evidence>
<dbReference type="GO" id="GO:0050482">
    <property type="term" value="P:arachidonate secretion"/>
    <property type="evidence" value="ECO:0007669"/>
    <property type="project" value="InterPro"/>
</dbReference>
<organism evidence="2 3">
    <name type="scientific">Prauserella flavalba</name>
    <dbReference type="NCBI Taxonomy" id="1477506"/>
    <lineage>
        <taxon>Bacteria</taxon>
        <taxon>Bacillati</taxon>
        <taxon>Actinomycetota</taxon>
        <taxon>Actinomycetes</taxon>
        <taxon>Pseudonocardiales</taxon>
        <taxon>Pseudonocardiaceae</taxon>
        <taxon>Prauserella</taxon>
    </lineage>
</organism>
<dbReference type="GO" id="GO:0006644">
    <property type="term" value="P:phospholipid metabolic process"/>
    <property type="evidence" value="ECO:0007669"/>
    <property type="project" value="InterPro"/>
</dbReference>
<proteinExistence type="predicted"/>
<keyword evidence="1" id="KW-0812">Transmembrane</keyword>
<dbReference type="GO" id="GO:0004623">
    <property type="term" value="F:phospholipase A2 activity"/>
    <property type="evidence" value="ECO:0007669"/>
    <property type="project" value="InterPro"/>
</dbReference>
<keyword evidence="1" id="KW-1133">Transmembrane helix</keyword>
<gene>
    <name evidence="2" type="ORF">BA062_17425</name>
</gene>
<dbReference type="Proteomes" id="UP000247892">
    <property type="component" value="Unassembled WGS sequence"/>
</dbReference>
<feature type="transmembrane region" description="Helical" evidence="1">
    <location>
        <begin position="446"/>
        <end position="467"/>
    </location>
</feature>
<feature type="transmembrane region" description="Helical" evidence="1">
    <location>
        <begin position="558"/>
        <end position="576"/>
    </location>
</feature>
<keyword evidence="3" id="KW-1185">Reference proteome</keyword>
<protein>
    <submittedName>
        <fullName evidence="2">Phospholipase</fullName>
    </submittedName>
</protein>
<dbReference type="RefSeq" id="WP_110337990.1">
    <property type="nucleotide sequence ID" value="NZ_JBHVKT010000119.1"/>
</dbReference>
<feature type="transmembrane region" description="Helical" evidence="1">
    <location>
        <begin position="252"/>
        <end position="276"/>
    </location>
</feature>
<evidence type="ECO:0000256" key="1">
    <source>
        <dbReference type="SAM" id="Phobius"/>
    </source>
</evidence>
<accession>A0A318LXZ6</accession>
<comment type="caution">
    <text evidence="2">The sequence shown here is derived from an EMBL/GenBank/DDBJ whole genome shotgun (WGS) entry which is preliminary data.</text>
</comment>
<reference evidence="2 3" key="1">
    <citation type="submission" date="2016-07" db="EMBL/GenBank/DDBJ databases">
        <title>Draft genome sequence of Prauserella sp. YIM 121212, isolated from alkaline soil.</title>
        <authorList>
            <person name="Ruckert C."/>
            <person name="Albersmeier A."/>
            <person name="Jiang C.-L."/>
            <person name="Jiang Y."/>
            <person name="Kalinowski J."/>
            <person name="Schneider O."/>
            <person name="Winkler A."/>
            <person name="Zotchev S.B."/>
        </authorList>
    </citation>
    <scope>NUCLEOTIDE SEQUENCE [LARGE SCALE GENOMIC DNA]</scope>
    <source>
        <strain evidence="2 3">YIM 121212</strain>
    </source>
</reference>
<sequence>MTAAAEETAAPASRRGRGLLGTSAWVVLLVLVVTGFGFLASRSEAPPDQGPPRGDVAAAQRAIDALLDPGTTPGALASLPADFTRVTGVVPGEATARDGTVRAVHVDGGCSTPWGDDDTRWDFGTPCRAHDLGYDLLRYAEKKGHPLGPEVRRALDDRLSADMRATCALNPSGSPQLCQGVASLYSAGLVVNSWHQRWGPPVGEPIVPMLAGVAVIGFLVAFRLRGWLVARRTRPRTDAPEPRPEPVPGGRWTLLGVGSIGLLVLGEASVALARWAGAPSDWLWPFTWLAQLAFVFFFAAGHSNLTGWLTVRRHGGGYREYLAHRASWLLRLTLVFAVVAFAVPTALELLAVPEGTSDVVVRIALHPLWLLGVYMVTLAATPVLLALHRRAPVPAGLALVAALAGVELLADRVDSPVLGNLSVVVLALLAQQLAFAHAGRPRPRPWLLAVAGLAGAGALTAGAVSGLVPATLLGSSAESPALTGPVLPVLALGLVQLSLLGLLRAPLARLAASPRVLRAAGFASRAPMSLYLLFLAGMLLVVAAVYLPERLAAGSLRVLLAVAMLTGPAALVFWWFERHLGYRPPPLPAWRTAPGRLDRALAHAATVAGIGYSTLGVFGFALSSFSGAGQVTLAGLPLDPIQSLVHLLLGMSLLHTVRTGVSNAPRTWLLTALACVPPLLSATAGPSTFALGVVVHGVTGLLAVSAALATVWAARPTSGYAT</sequence>
<feature type="transmembrane region" description="Helical" evidence="1">
    <location>
        <begin position="206"/>
        <end position="224"/>
    </location>
</feature>
<feature type="transmembrane region" description="Helical" evidence="1">
    <location>
        <begin position="393"/>
        <end position="410"/>
    </location>
</feature>
<evidence type="ECO:0000313" key="2">
    <source>
        <dbReference type="EMBL" id="PXY33990.1"/>
    </source>
</evidence>
<feature type="transmembrane region" description="Helical" evidence="1">
    <location>
        <begin position="328"/>
        <end position="347"/>
    </location>
</feature>
<dbReference type="SUPFAM" id="SSF48619">
    <property type="entry name" value="Phospholipase A2, PLA2"/>
    <property type="match status" value="1"/>
</dbReference>
<feature type="transmembrane region" description="Helical" evidence="1">
    <location>
        <begin position="416"/>
        <end position="434"/>
    </location>
</feature>
<dbReference type="OrthoDB" id="3389925at2"/>
<dbReference type="Gene3D" id="1.20.90.10">
    <property type="entry name" value="Phospholipase A2 domain"/>
    <property type="match status" value="1"/>
</dbReference>